<evidence type="ECO:0008006" key="3">
    <source>
        <dbReference type="Google" id="ProtNLM"/>
    </source>
</evidence>
<dbReference type="EMBL" id="HBGB01027233">
    <property type="protein sequence ID" value="CAD9060808.1"/>
    <property type="molecule type" value="Transcribed_RNA"/>
</dbReference>
<sequence length="275" mass="30819">MVSSLHAVAVVVLSAIPLGDALRDAAIPSLSVFIPPLSLRGRSAPLRRRAALAEDDATTTVGKRHQDDLPRRVVVDEATLSDLSYEFSHRERYCGACRSLTANLYGNLVAPLLTLLRKTGLHIRRVVDAYNLRDPNVKSTISEVHDVILECEGKRLLFIIVTPGPLNGWRQEEALLKGLMGDGLTHGFITDGVSWLVVNIAWFDPEWVDGSRETVKRLYFEPERMFWLPIEPQAIMDYLVEAIGRKRKGDDFDAFYHLEGYEGYEDTGGVQEMRG</sequence>
<feature type="chain" id="PRO_5030975089" description="TIR domain-containing protein" evidence="1">
    <location>
        <begin position="22"/>
        <end position="275"/>
    </location>
</feature>
<organism evidence="2">
    <name type="scientific">Vitrella brassicaformis</name>
    <dbReference type="NCBI Taxonomy" id="1169539"/>
    <lineage>
        <taxon>Eukaryota</taxon>
        <taxon>Sar</taxon>
        <taxon>Alveolata</taxon>
        <taxon>Colpodellida</taxon>
        <taxon>Vitrellaceae</taxon>
        <taxon>Vitrella</taxon>
    </lineage>
</organism>
<evidence type="ECO:0000256" key="1">
    <source>
        <dbReference type="SAM" id="SignalP"/>
    </source>
</evidence>
<reference evidence="2" key="1">
    <citation type="submission" date="2021-01" db="EMBL/GenBank/DDBJ databases">
        <authorList>
            <person name="Corre E."/>
            <person name="Pelletier E."/>
            <person name="Niang G."/>
            <person name="Scheremetjew M."/>
            <person name="Finn R."/>
            <person name="Kale V."/>
            <person name="Holt S."/>
            <person name="Cochrane G."/>
            <person name="Meng A."/>
            <person name="Brown T."/>
            <person name="Cohen L."/>
        </authorList>
    </citation>
    <scope>NUCLEOTIDE SEQUENCE</scope>
    <source>
        <strain evidence="2">CCMP3346</strain>
    </source>
</reference>
<feature type="signal peptide" evidence="1">
    <location>
        <begin position="1"/>
        <end position="21"/>
    </location>
</feature>
<proteinExistence type="predicted"/>
<name>A0A7S1K256_9ALVE</name>
<dbReference type="AlphaFoldDB" id="A0A7S1K256"/>
<protein>
    <recommendedName>
        <fullName evidence="3">TIR domain-containing protein</fullName>
    </recommendedName>
</protein>
<evidence type="ECO:0000313" key="2">
    <source>
        <dbReference type="EMBL" id="CAD9060808.1"/>
    </source>
</evidence>
<gene>
    <name evidence="2" type="ORF">VBRA1451_LOCUS15878</name>
</gene>
<accession>A0A7S1K256</accession>
<keyword evidence="1" id="KW-0732">Signal</keyword>